<keyword evidence="2" id="KW-1185">Reference proteome</keyword>
<comment type="caution">
    <text evidence="1">The sequence shown here is derived from an EMBL/GenBank/DDBJ whole genome shotgun (WGS) entry which is preliminary data.</text>
</comment>
<sequence length="53" mass="6061">MMLVDGHPFLVRLAIYNVANINIILTQILQNTTILNIYADNLRRQSLILTPQP</sequence>
<name>A0AA40SVL6_9NOST</name>
<dbReference type="Pfam" id="PF14516">
    <property type="entry name" value="AAA_35"/>
    <property type="match status" value="1"/>
</dbReference>
<dbReference type="AlphaFoldDB" id="A0AA40SVL6"/>
<evidence type="ECO:0000313" key="1">
    <source>
        <dbReference type="EMBL" id="MBD6616113.1"/>
    </source>
</evidence>
<reference evidence="1" key="1">
    <citation type="submission" date="2019-07" db="EMBL/GenBank/DDBJ databases">
        <title>Toxilogical consequences of a new and cryptic species of cyanobacteria (Komarekiella delphini-convector) recovered from the epidermis of a bottlenose dolphin and 1500 ft. in the air.</title>
        <authorList>
            <person name="Brown A.O."/>
            <person name="Dvorak P."/>
            <person name="Villanueva C.D."/>
            <person name="Foss A.J."/>
            <person name="Garvey A.D."/>
            <person name="Gibson Q.A."/>
            <person name="Johansen J.R."/>
            <person name="Casamatta D.A."/>
        </authorList>
    </citation>
    <scope>NUCLEOTIDE SEQUENCE</scope>
    <source>
        <strain evidence="1">SJRDD-AB1</strain>
    </source>
</reference>
<protein>
    <submittedName>
        <fullName evidence="1">Uncharacterized protein</fullName>
    </submittedName>
</protein>
<evidence type="ECO:0000313" key="2">
    <source>
        <dbReference type="Proteomes" id="UP001165986"/>
    </source>
</evidence>
<organism evidence="1 2">
    <name type="scientific">Komarekiella delphini-convector SJRDD-AB1</name>
    <dbReference type="NCBI Taxonomy" id="2593771"/>
    <lineage>
        <taxon>Bacteria</taxon>
        <taxon>Bacillati</taxon>
        <taxon>Cyanobacteriota</taxon>
        <taxon>Cyanophyceae</taxon>
        <taxon>Nostocales</taxon>
        <taxon>Nostocaceae</taxon>
        <taxon>Komarekiella</taxon>
        <taxon>Komarekiella delphini-convector</taxon>
    </lineage>
</organism>
<proteinExistence type="predicted"/>
<gene>
    <name evidence="1" type="ORF">FNW02_09785</name>
</gene>
<accession>A0AA40SVL6</accession>
<dbReference type="EMBL" id="VJXY01000008">
    <property type="protein sequence ID" value="MBD6616113.1"/>
    <property type="molecule type" value="Genomic_DNA"/>
</dbReference>
<dbReference type="Proteomes" id="UP001165986">
    <property type="component" value="Unassembled WGS sequence"/>
</dbReference>